<dbReference type="RefSeq" id="WP_250919930.1">
    <property type="nucleotide sequence ID" value="NZ_JAMQAW010000011.1"/>
</dbReference>
<keyword evidence="2" id="KW-1185">Reference proteome</keyword>
<name>A0ABT0UNM4_9ACTN</name>
<evidence type="ECO:0000313" key="1">
    <source>
        <dbReference type="EMBL" id="MCM2389589.1"/>
    </source>
</evidence>
<gene>
    <name evidence="1" type="ORF">NBG84_15030</name>
</gene>
<evidence type="ECO:0000313" key="2">
    <source>
        <dbReference type="Proteomes" id="UP001431429"/>
    </source>
</evidence>
<dbReference type="EMBL" id="JAMQAW010000011">
    <property type="protein sequence ID" value="MCM2389589.1"/>
    <property type="molecule type" value="Genomic_DNA"/>
</dbReference>
<sequence>MDPSRCKAEPVLKVEAALRSLGVVHEDFEQRDEGGPWWAEWGGELRGADVWIALMGFGRASDTVRLLLDDWVFDQVATEDVADLLSQIFSGRARVFNERSLLFFTTQVLEASVHGVGYAAGRPVKEVEGLASWERDLFSG</sequence>
<organism evidence="1 2">
    <name type="scientific">Streptomyces albipurpureus</name>
    <dbReference type="NCBI Taxonomy" id="2897419"/>
    <lineage>
        <taxon>Bacteria</taxon>
        <taxon>Bacillati</taxon>
        <taxon>Actinomycetota</taxon>
        <taxon>Actinomycetes</taxon>
        <taxon>Kitasatosporales</taxon>
        <taxon>Streptomycetaceae</taxon>
        <taxon>Streptomyces</taxon>
    </lineage>
</organism>
<protein>
    <submittedName>
        <fullName evidence="1">Uncharacterized protein</fullName>
    </submittedName>
</protein>
<comment type="caution">
    <text evidence="1">The sequence shown here is derived from an EMBL/GenBank/DDBJ whole genome shotgun (WGS) entry which is preliminary data.</text>
</comment>
<dbReference type="Proteomes" id="UP001431429">
    <property type="component" value="Unassembled WGS sequence"/>
</dbReference>
<proteinExistence type="predicted"/>
<accession>A0ABT0UNM4</accession>
<reference evidence="1" key="1">
    <citation type="submission" date="2022-06" db="EMBL/GenBank/DDBJ databases">
        <title>Genome public.</title>
        <authorList>
            <person name="Sun Q."/>
        </authorList>
    </citation>
    <scope>NUCLEOTIDE SEQUENCE</scope>
    <source>
        <strain evidence="1">CWNU-1</strain>
    </source>
</reference>